<reference evidence="1" key="4">
    <citation type="submission" date="2000-07" db="EMBL/GenBank/DDBJ databases">
        <authorList>
            <person name="Adachi J."/>
            <person name="Aizawa K."/>
            <person name="Akahira S."/>
            <person name="Akimura T."/>
            <person name="Arai A."/>
            <person name="Aono H."/>
            <person name="Arakawa T."/>
            <person name="Bono H."/>
            <person name="Carninci P."/>
            <person name="Fukuda S."/>
            <person name="Fukunishi Y."/>
            <person name="Furuno M."/>
            <person name="Hanagaki T."/>
            <person name="Hara A."/>
            <person name="Hayatsu N."/>
            <person name="Hiramoto K."/>
            <person name="Hiraoka T."/>
            <person name="Hori F."/>
            <person name="Imotani K."/>
            <person name="Ishii Y."/>
            <person name="Itoh M."/>
            <person name="Izawa M."/>
            <person name="Kasukawa T."/>
            <person name="Kato H."/>
            <person name="Kawai J."/>
            <person name="Kojima Y."/>
            <person name="Konno H."/>
            <person name="Kouda M."/>
            <person name="Koya S."/>
            <person name="Kurihara C."/>
            <person name="Matsuyama T."/>
            <person name="Miyazaki A."/>
            <person name="Nishi K."/>
            <person name="Nomura K."/>
            <person name="Numazaki R."/>
            <person name="Ohno M."/>
            <person name="Okazaki Y."/>
            <person name="Okido T."/>
            <person name="Owa C."/>
            <person name="Saito H."/>
            <person name="Saito R."/>
            <person name="Sakai C."/>
            <person name="Sakai K."/>
            <person name="Sano H."/>
            <person name="Sasaki D."/>
            <person name="Shibata K."/>
            <person name="Shibata Y."/>
            <person name="Shinagawa A."/>
            <person name="Shiraki T."/>
            <person name="Sogabe Y."/>
            <person name="Suzuki H."/>
            <person name="Tagami M."/>
            <person name="Tagawa A."/>
            <person name="Takahashi F."/>
            <person name="Tanaka T."/>
            <person name="Tejima Y."/>
            <person name="Toya T."/>
            <person name="Yamamura T."/>
            <person name="Yasunishi A."/>
            <person name="Yoshida K."/>
            <person name="Yoshino M."/>
            <person name="Muramatsu M."/>
            <person name="Hayashizaki Y."/>
        </authorList>
    </citation>
    <scope>NUCLEOTIDE SEQUENCE</scope>
    <source>
        <strain evidence="1">C57BL/6J</strain>
        <tissue evidence="1">Testis</tissue>
    </source>
</reference>
<accession>Q9DA46</accession>
<reference evidence="1" key="1">
    <citation type="journal article" date="1999" name="Methods Enzymol.">
        <title>High-efficiency full-length cDNA cloning.</title>
        <authorList>
            <person name="Carninci P."/>
            <person name="Hayashizaki Y."/>
        </authorList>
    </citation>
    <scope>NUCLEOTIDE SEQUENCE</scope>
    <source>
        <strain evidence="1">C57BL/6J</strain>
        <tissue evidence="1">Testis</tissue>
    </source>
</reference>
<proteinExistence type="evidence at transcript level"/>
<dbReference type="MGI" id="MGI:1924174">
    <property type="gene designation" value="1700021A07Rik"/>
</dbReference>
<dbReference type="EMBL" id="AK006189">
    <property type="protein sequence ID" value="BAB24449.1"/>
    <property type="molecule type" value="mRNA"/>
</dbReference>
<reference evidence="1" key="6">
    <citation type="journal article" date="2002" name="Nature">
        <title>Analysis of the mouse transcriptome based on functional annotation of 60,770 full-length cDNAs.</title>
        <authorList>
            <consortium name="The FANTOM Consortium and the RIKEN Genome Exploration Research Group Phase I and II Team"/>
        </authorList>
    </citation>
    <scope>NUCLEOTIDE SEQUENCE</scope>
    <source>
        <strain evidence="1">C57BL/6J</strain>
        <tissue evidence="1">Testis</tissue>
    </source>
</reference>
<protein>
    <submittedName>
        <fullName evidence="1">Uncharacterized protein</fullName>
    </submittedName>
</protein>
<sequence>MLAWRHSKEPLSTIFVPERPSPCGLQTQTGQVVPLSVTHGSLELKTKPHLFCFAIYIFVQTSFEQQALWRSLQSQPFLGMNRHLMMPGSTVETFHLTDLNFS</sequence>
<name>Q9DA46_MOUSE</name>
<reference evidence="1" key="3">
    <citation type="journal article" date="2000" name="Genome Res.">
        <title>RIKEN integrated sequence analysis (RISA) system--384-format sequencing pipeline with 384 multicapillary sequencer.</title>
        <authorList>
            <person name="Shibata K."/>
            <person name="Itoh M."/>
            <person name="Aizawa K."/>
            <person name="Nagaoka S."/>
            <person name="Sasaki N."/>
            <person name="Carninci P."/>
            <person name="Konno H."/>
            <person name="Akiyama J."/>
            <person name="Nishi K."/>
            <person name="Kitsunai T."/>
            <person name="Tashiro H."/>
            <person name="Itoh M."/>
            <person name="Sumi N."/>
            <person name="Ishii Y."/>
            <person name="Nakamura S."/>
            <person name="Hazama M."/>
            <person name="Nishine T."/>
            <person name="Harada A."/>
            <person name="Yamamoto R."/>
            <person name="Matsumoto H."/>
            <person name="Sakaguchi S."/>
            <person name="Ikegami T."/>
            <person name="Kashiwagi K."/>
            <person name="Fujiwake S."/>
            <person name="Inoue K."/>
            <person name="Togawa Y."/>
            <person name="Izawa M."/>
            <person name="Ohara E."/>
            <person name="Watahiki M."/>
            <person name="Yoneda Y."/>
            <person name="Ishikawa T."/>
            <person name="Ozawa K."/>
            <person name="Tanaka T."/>
            <person name="Matsuura S."/>
            <person name="Kawai J."/>
            <person name="Okazaki Y."/>
            <person name="Muramatsu M."/>
            <person name="Inoue Y."/>
            <person name="Kira A."/>
            <person name="Hayashizaki Y."/>
        </authorList>
    </citation>
    <scope>NUCLEOTIDE SEQUENCE</scope>
    <source>
        <strain evidence="1">C57BL/6J</strain>
        <tissue evidence="1">Testis</tissue>
    </source>
</reference>
<dbReference type="AGR" id="MGI:1924174"/>
<organism evidence="1">
    <name type="scientific">Mus musculus</name>
    <name type="common">Mouse</name>
    <dbReference type="NCBI Taxonomy" id="10090"/>
    <lineage>
        <taxon>Eukaryota</taxon>
        <taxon>Metazoa</taxon>
        <taxon>Chordata</taxon>
        <taxon>Craniata</taxon>
        <taxon>Vertebrata</taxon>
        <taxon>Euteleostomi</taxon>
        <taxon>Mammalia</taxon>
        <taxon>Eutheria</taxon>
        <taxon>Euarchontoglires</taxon>
        <taxon>Glires</taxon>
        <taxon>Rodentia</taxon>
        <taxon>Myomorpha</taxon>
        <taxon>Muroidea</taxon>
        <taxon>Muridae</taxon>
        <taxon>Murinae</taxon>
        <taxon>Mus</taxon>
        <taxon>Mus</taxon>
    </lineage>
</organism>
<evidence type="ECO:0000313" key="2">
    <source>
        <dbReference type="MGI" id="MGI:1924174"/>
    </source>
</evidence>
<reference evidence="1" key="5">
    <citation type="journal article" date="2001" name="Nature">
        <title>Functional annotation of a full-length mouse cDNA collection.</title>
        <authorList>
            <consortium name="The RIKEN Genome Exploration Research Group Phase II Team and the FANTOM Consortium"/>
        </authorList>
    </citation>
    <scope>NUCLEOTIDE SEQUENCE</scope>
    <source>
        <strain evidence="1">C57BL/6J</strain>
        <tissue evidence="1">Testis</tissue>
    </source>
</reference>
<reference evidence="1" key="8">
    <citation type="journal article" date="2005" name="Science">
        <title>Antisense Transcription in the Mammalian Transcriptome.</title>
        <authorList>
            <consortium name="RIKEN Genome Exploration Research Group and Genome Science Group (Genome Network Project Core Group) and the FANTOM Consortium"/>
        </authorList>
    </citation>
    <scope>NUCLEOTIDE SEQUENCE</scope>
    <source>
        <strain evidence="1">C57BL/6J</strain>
        <tissue evidence="1">Testis</tissue>
    </source>
</reference>
<gene>
    <name evidence="2" type="primary">1700021A07Rik</name>
</gene>
<reference evidence="1" key="7">
    <citation type="journal article" date="2005" name="Science">
        <title>The Transcriptional Landscape of the Mammalian Genome.</title>
        <authorList>
            <consortium name="The FANTOM Consortium"/>
            <consortium name="Riken Genome Exploration Research Group and Genome Science Group (Genome Network Project Core Group)"/>
        </authorList>
    </citation>
    <scope>NUCLEOTIDE SEQUENCE</scope>
    <source>
        <strain evidence="1">C57BL/6J</strain>
        <tissue evidence="1">Testis</tissue>
    </source>
</reference>
<evidence type="ECO:0000313" key="1">
    <source>
        <dbReference type="EMBL" id="BAB24449.1"/>
    </source>
</evidence>
<reference evidence="1" key="2">
    <citation type="journal article" date="2000" name="Genome Res.">
        <title>Normalization and subtraction of cap-trapper-selected cDNAs to prepare full-length cDNA libraries for rapid discovery of new genes.</title>
        <authorList>
            <person name="Carninci P."/>
            <person name="Shibata Y."/>
            <person name="Hayatsu N."/>
            <person name="Sugahara Y."/>
            <person name="Shibata K."/>
            <person name="Itoh M."/>
            <person name="Konno H."/>
            <person name="Okazaki Y."/>
            <person name="Muramatsu M."/>
            <person name="Hayashizaki Y."/>
        </authorList>
    </citation>
    <scope>NUCLEOTIDE SEQUENCE</scope>
    <source>
        <strain evidence="1">C57BL/6J</strain>
        <tissue evidence="1">Testis</tissue>
    </source>
</reference>
<dbReference type="AlphaFoldDB" id="Q9DA46"/>